<sequence length="377" mass="41568">MHTYPEKICPGRLIQTLNYSKLRVSTEGAVDAKLMEIRSRMMLKPAPHPLAGEKVPLTVFDRVMDMFISSVRVYPAPAPSNETLKEGLLRAVVYLHLTGRLAVDGQGRRFLHLNDEGVLVVEAVVHAHLPDAFPDAADHKHLYPTPPEESVSAAPVLQIKLNRYKCGGLVIGMTCHHEAADGYSMSAFGTVWARAVRDGKDFVAPSPFVDRAATAVPRCTPAPVFDHRSIEFGSGQGSSRSSSCDAMDKIKNITVHFPAEFIAELKARVGGSTFECLLAHVWKRITVARGLRREEFTQVRLAVNCRGRANPPVPMDFLGREHGALGVPEAPGRGRAGLELRRRGRRHPRRPCSRGPRVRPVVRGLRQTDGRRGARRG</sequence>
<evidence type="ECO:0000313" key="2">
    <source>
        <dbReference type="Proteomes" id="UP001732700"/>
    </source>
</evidence>
<organism evidence="1 2">
    <name type="scientific">Avena sativa</name>
    <name type="common">Oat</name>
    <dbReference type="NCBI Taxonomy" id="4498"/>
    <lineage>
        <taxon>Eukaryota</taxon>
        <taxon>Viridiplantae</taxon>
        <taxon>Streptophyta</taxon>
        <taxon>Embryophyta</taxon>
        <taxon>Tracheophyta</taxon>
        <taxon>Spermatophyta</taxon>
        <taxon>Magnoliopsida</taxon>
        <taxon>Liliopsida</taxon>
        <taxon>Poales</taxon>
        <taxon>Poaceae</taxon>
        <taxon>BOP clade</taxon>
        <taxon>Pooideae</taxon>
        <taxon>Poodae</taxon>
        <taxon>Poeae</taxon>
        <taxon>Poeae Chloroplast Group 1 (Aveneae type)</taxon>
        <taxon>Aveninae</taxon>
        <taxon>Avena</taxon>
    </lineage>
</organism>
<dbReference type="Proteomes" id="UP001732700">
    <property type="component" value="Chromosome 4C"/>
</dbReference>
<evidence type="ECO:0000313" key="1">
    <source>
        <dbReference type="EnsemblPlants" id="AVESA.00010b.r2.4CG1269990.1.CDS"/>
    </source>
</evidence>
<accession>A0ACD5WQR1</accession>
<dbReference type="EnsemblPlants" id="AVESA.00010b.r2.4CG1269990.1">
    <property type="protein sequence ID" value="AVESA.00010b.r2.4CG1269990.1.CDS"/>
    <property type="gene ID" value="AVESA.00010b.r2.4CG1269990"/>
</dbReference>
<name>A0ACD5WQR1_AVESA</name>
<keyword evidence="2" id="KW-1185">Reference proteome</keyword>
<reference evidence="1" key="1">
    <citation type="submission" date="2021-05" db="EMBL/GenBank/DDBJ databases">
        <authorList>
            <person name="Scholz U."/>
            <person name="Mascher M."/>
            <person name="Fiebig A."/>
        </authorList>
    </citation>
    <scope>NUCLEOTIDE SEQUENCE [LARGE SCALE GENOMIC DNA]</scope>
</reference>
<reference evidence="1" key="2">
    <citation type="submission" date="2025-09" db="UniProtKB">
        <authorList>
            <consortium name="EnsemblPlants"/>
        </authorList>
    </citation>
    <scope>IDENTIFICATION</scope>
</reference>
<protein>
    <submittedName>
        <fullName evidence="1">Uncharacterized protein</fullName>
    </submittedName>
</protein>
<proteinExistence type="predicted"/>